<sequence length="91" mass="9917">MGFGHMDQRALEQHLSEVNADLTVGIKYIERRRQIVFLLKEADPRAAGAKRLLQEAEENQAILAAEADRLAKELAALSLAGSGGPPWYGAC</sequence>
<organism evidence="2 3">
    <name type="scientific">Reyranella soli</name>
    <dbReference type="NCBI Taxonomy" id="1230389"/>
    <lineage>
        <taxon>Bacteria</taxon>
        <taxon>Pseudomonadati</taxon>
        <taxon>Pseudomonadota</taxon>
        <taxon>Alphaproteobacteria</taxon>
        <taxon>Hyphomicrobiales</taxon>
        <taxon>Reyranellaceae</taxon>
        <taxon>Reyranella</taxon>
    </lineage>
</organism>
<dbReference type="EMBL" id="BKAJ01000057">
    <property type="protein sequence ID" value="GEP56161.1"/>
    <property type="molecule type" value="Genomic_DNA"/>
</dbReference>
<protein>
    <submittedName>
        <fullName evidence="2">Uncharacterized protein</fullName>
    </submittedName>
</protein>
<reference evidence="2 3" key="1">
    <citation type="submission" date="2019-07" db="EMBL/GenBank/DDBJ databases">
        <title>Whole genome shotgun sequence of Reyranella soli NBRC 108950.</title>
        <authorList>
            <person name="Hosoyama A."/>
            <person name="Uohara A."/>
            <person name="Ohji S."/>
            <person name="Ichikawa N."/>
        </authorList>
    </citation>
    <scope>NUCLEOTIDE SEQUENCE [LARGE SCALE GENOMIC DNA]</scope>
    <source>
        <strain evidence="2 3">NBRC 108950</strain>
    </source>
</reference>
<keyword evidence="1" id="KW-0175">Coiled coil</keyword>
<dbReference type="Proteomes" id="UP000321058">
    <property type="component" value="Unassembled WGS sequence"/>
</dbReference>
<keyword evidence="3" id="KW-1185">Reference proteome</keyword>
<feature type="coiled-coil region" evidence="1">
    <location>
        <begin position="46"/>
        <end position="73"/>
    </location>
</feature>
<comment type="caution">
    <text evidence="2">The sequence shown here is derived from an EMBL/GenBank/DDBJ whole genome shotgun (WGS) entry which is preliminary data.</text>
</comment>
<evidence type="ECO:0000256" key="1">
    <source>
        <dbReference type="SAM" id="Coils"/>
    </source>
</evidence>
<gene>
    <name evidence="2" type="ORF">RSO01_33270</name>
</gene>
<name>A0A512NB35_9HYPH</name>
<proteinExistence type="predicted"/>
<dbReference type="AlphaFoldDB" id="A0A512NB35"/>
<evidence type="ECO:0000313" key="3">
    <source>
        <dbReference type="Proteomes" id="UP000321058"/>
    </source>
</evidence>
<accession>A0A512NB35</accession>
<evidence type="ECO:0000313" key="2">
    <source>
        <dbReference type="EMBL" id="GEP56161.1"/>
    </source>
</evidence>